<dbReference type="CDD" id="cd06279">
    <property type="entry name" value="PBP1_LacI-like"/>
    <property type="match status" value="1"/>
</dbReference>
<feature type="domain" description="HTH lacI-type" evidence="4">
    <location>
        <begin position="5"/>
        <end position="60"/>
    </location>
</feature>
<dbReference type="EMBL" id="JAFKCV010000004">
    <property type="protein sequence ID" value="MBN7825431.1"/>
    <property type="molecule type" value="Genomic_DNA"/>
</dbReference>
<accession>A0A939DP96</accession>
<dbReference type="CDD" id="cd01392">
    <property type="entry name" value="HTH_LacI"/>
    <property type="match status" value="1"/>
</dbReference>
<evidence type="ECO:0000313" key="6">
    <source>
        <dbReference type="Proteomes" id="UP000664654"/>
    </source>
</evidence>
<dbReference type="InterPro" id="IPR010982">
    <property type="entry name" value="Lambda_DNA-bd_dom_sf"/>
</dbReference>
<evidence type="ECO:0000313" key="5">
    <source>
        <dbReference type="EMBL" id="MBN7825431.1"/>
    </source>
</evidence>
<evidence type="ECO:0000256" key="3">
    <source>
        <dbReference type="ARBA" id="ARBA00023163"/>
    </source>
</evidence>
<dbReference type="SUPFAM" id="SSF53822">
    <property type="entry name" value="Periplasmic binding protein-like I"/>
    <property type="match status" value="1"/>
</dbReference>
<evidence type="ECO:0000256" key="2">
    <source>
        <dbReference type="ARBA" id="ARBA00023125"/>
    </source>
</evidence>
<dbReference type="InterPro" id="IPR028082">
    <property type="entry name" value="Peripla_BP_I"/>
</dbReference>
<dbReference type="PANTHER" id="PTHR30146">
    <property type="entry name" value="LACI-RELATED TRANSCRIPTIONAL REPRESSOR"/>
    <property type="match status" value="1"/>
</dbReference>
<sequence length="356" mass="38652">MPKRLTLKQVAEVLQVSTATVSNAFNRPDQLSANLRESILKRCRELGYHGPSLAARSLRRGESNVIAVMLADSLSYNFSDPVANQFLQGVADILEVHNKQLLLLSSDADSLQQSSAESLPDGIIFYGTPHKEIFERILATGKPAIAVDFEQDRLASVNVDNFSAARQAAEHLFSQGIRHIAVMGLRLVESRRVCRLVEADLHAPSTEISSRRLQGYLAAAEAAGVSLSAEQIWHIPLNKEEVARQAIREALTSQPRPQALLCMSDVIALCAEQQARELGICVPDELKIVGFDDIPQASQAAVPLTTVCQQSREKGRLAAKRLLDGDLSGELLLETRLVVRGSSVQAGSSATSQSIS</sequence>
<proteinExistence type="predicted"/>
<evidence type="ECO:0000256" key="1">
    <source>
        <dbReference type="ARBA" id="ARBA00023015"/>
    </source>
</evidence>
<dbReference type="GO" id="GO:0000976">
    <property type="term" value="F:transcription cis-regulatory region binding"/>
    <property type="evidence" value="ECO:0007669"/>
    <property type="project" value="TreeGrafter"/>
</dbReference>
<dbReference type="AlphaFoldDB" id="A0A939DP96"/>
<dbReference type="InterPro" id="IPR046335">
    <property type="entry name" value="LacI/GalR-like_sensor"/>
</dbReference>
<keyword evidence="6" id="KW-1185">Reference proteome</keyword>
<dbReference type="PANTHER" id="PTHR30146:SF138">
    <property type="entry name" value="TRANSCRIPTIONAL REGULATORY PROTEIN"/>
    <property type="match status" value="1"/>
</dbReference>
<protein>
    <submittedName>
        <fullName evidence="5">LacI family DNA-binding transcriptional regulator</fullName>
    </submittedName>
</protein>
<evidence type="ECO:0000259" key="4">
    <source>
        <dbReference type="PROSITE" id="PS50932"/>
    </source>
</evidence>
<dbReference type="RefSeq" id="WP_206573539.1">
    <property type="nucleotide sequence ID" value="NZ_JAFKCV010000004.1"/>
</dbReference>
<gene>
    <name evidence="5" type="ORF">J0A66_09380</name>
</gene>
<name>A0A939DP96_9ALTE</name>
<keyword evidence="3" id="KW-0804">Transcription</keyword>
<dbReference type="GO" id="GO:0003700">
    <property type="term" value="F:DNA-binding transcription factor activity"/>
    <property type="evidence" value="ECO:0007669"/>
    <property type="project" value="TreeGrafter"/>
</dbReference>
<dbReference type="Gene3D" id="1.10.260.40">
    <property type="entry name" value="lambda repressor-like DNA-binding domains"/>
    <property type="match status" value="1"/>
</dbReference>
<dbReference type="SMART" id="SM00354">
    <property type="entry name" value="HTH_LACI"/>
    <property type="match status" value="1"/>
</dbReference>
<dbReference type="Gene3D" id="3.40.50.2300">
    <property type="match status" value="2"/>
</dbReference>
<dbReference type="Pfam" id="PF13377">
    <property type="entry name" value="Peripla_BP_3"/>
    <property type="match status" value="1"/>
</dbReference>
<keyword evidence="1" id="KW-0805">Transcription regulation</keyword>
<dbReference type="InterPro" id="IPR000843">
    <property type="entry name" value="HTH_LacI"/>
</dbReference>
<dbReference type="Pfam" id="PF00356">
    <property type="entry name" value="LacI"/>
    <property type="match status" value="1"/>
</dbReference>
<dbReference type="SUPFAM" id="SSF47413">
    <property type="entry name" value="lambda repressor-like DNA-binding domains"/>
    <property type="match status" value="1"/>
</dbReference>
<comment type="caution">
    <text evidence="5">The sequence shown here is derived from an EMBL/GenBank/DDBJ whole genome shotgun (WGS) entry which is preliminary data.</text>
</comment>
<dbReference type="PROSITE" id="PS50932">
    <property type="entry name" value="HTH_LACI_2"/>
    <property type="match status" value="1"/>
</dbReference>
<keyword evidence="2 5" id="KW-0238">DNA-binding</keyword>
<dbReference type="Proteomes" id="UP000664654">
    <property type="component" value="Unassembled WGS sequence"/>
</dbReference>
<organism evidence="5 6">
    <name type="scientific">Bowmanella dokdonensis</name>
    <dbReference type="NCBI Taxonomy" id="751969"/>
    <lineage>
        <taxon>Bacteria</taxon>
        <taxon>Pseudomonadati</taxon>
        <taxon>Pseudomonadota</taxon>
        <taxon>Gammaproteobacteria</taxon>
        <taxon>Alteromonadales</taxon>
        <taxon>Alteromonadaceae</taxon>
        <taxon>Bowmanella</taxon>
    </lineage>
</organism>
<reference evidence="5" key="1">
    <citation type="submission" date="2021-03" db="EMBL/GenBank/DDBJ databases">
        <title>novel species isolated from a fishpond in China.</title>
        <authorList>
            <person name="Lu H."/>
            <person name="Cai Z."/>
        </authorList>
    </citation>
    <scope>NUCLEOTIDE SEQUENCE</scope>
    <source>
        <strain evidence="5">JCM 30855</strain>
    </source>
</reference>